<reference evidence="2 3" key="1">
    <citation type="submission" date="2017-09" db="EMBL/GenBank/DDBJ databases">
        <title>Depth-based differentiation of microbial function through sediment-hosted aquifers and enrichment of novel symbionts in the deep terrestrial subsurface.</title>
        <authorList>
            <person name="Probst A.J."/>
            <person name="Ladd B."/>
            <person name="Jarett J.K."/>
            <person name="Geller-Mcgrath D.E."/>
            <person name="Sieber C.M."/>
            <person name="Emerson J.B."/>
            <person name="Anantharaman K."/>
            <person name="Thomas B.C."/>
            <person name="Malmstrom R."/>
            <person name="Stieglmeier M."/>
            <person name="Klingl A."/>
            <person name="Woyke T."/>
            <person name="Ryan C.M."/>
            <person name="Banfield J.F."/>
        </authorList>
    </citation>
    <scope>NUCLEOTIDE SEQUENCE [LARGE SCALE GENOMIC DNA]</scope>
    <source>
        <strain evidence="2">CG11_big_fil_rev_8_21_14_0_20_44_10</strain>
    </source>
</reference>
<dbReference type="Pfam" id="PF00534">
    <property type="entry name" value="Glycos_transf_1"/>
    <property type="match status" value="1"/>
</dbReference>
<protein>
    <recommendedName>
        <fullName evidence="1">Glycosyl transferase family 1 domain-containing protein</fullName>
    </recommendedName>
</protein>
<gene>
    <name evidence="2" type="ORF">COV85_03890</name>
</gene>
<comment type="caution">
    <text evidence="2">The sequence shown here is derived from an EMBL/GenBank/DDBJ whole genome shotgun (WGS) entry which is preliminary data.</text>
</comment>
<dbReference type="GO" id="GO:0016757">
    <property type="term" value="F:glycosyltransferase activity"/>
    <property type="evidence" value="ECO:0007669"/>
    <property type="project" value="InterPro"/>
</dbReference>
<dbReference type="InterPro" id="IPR001296">
    <property type="entry name" value="Glyco_trans_1"/>
</dbReference>
<evidence type="ECO:0000259" key="1">
    <source>
        <dbReference type="Pfam" id="PF00534"/>
    </source>
</evidence>
<name>A0A2H0KPM4_9BACT</name>
<dbReference type="Proteomes" id="UP000231550">
    <property type="component" value="Unassembled WGS sequence"/>
</dbReference>
<dbReference type="SUPFAM" id="SSF53756">
    <property type="entry name" value="UDP-Glycosyltransferase/glycogen phosphorylase"/>
    <property type="match status" value="1"/>
</dbReference>
<proteinExistence type="predicted"/>
<feature type="non-terminal residue" evidence="2">
    <location>
        <position position="338"/>
    </location>
</feature>
<dbReference type="AlphaFoldDB" id="A0A2H0KPM4"/>
<dbReference type="Gene3D" id="3.40.50.2000">
    <property type="entry name" value="Glycogen Phosphorylase B"/>
    <property type="match status" value="2"/>
</dbReference>
<evidence type="ECO:0000313" key="3">
    <source>
        <dbReference type="Proteomes" id="UP000231550"/>
    </source>
</evidence>
<dbReference type="PANTHER" id="PTHR12526">
    <property type="entry name" value="GLYCOSYLTRANSFERASE"/>
    <property type="match status" value="1"/>
</dbReference>
<accession>A0A2H0KPM4</accession>
<dbReference type="EMBL" id="PCVN01000100">
    <property type="protein sequence ID" value="PIQ74112.1"/>
    <property type="molecule type" value="Genomic_DNA"/>
</dbReference>
<evidence type="ECO:0000313" key="2">
    <source>
        <dbReference type="EMBL" id="PIQ74112.1"/>
    </source>
</evidence>
<feature type="domain" description="Glycosyl transferase family 1" evidence="1">
    <location>
        <begin position="161"/>
        <end position="327"/>
    </location>
</feature>
<sequence>MTICYFGDYNLNYPRNRVLLKGFRENGVEVLECHSGKRGLGLYWNLFWKHWKIRKKYDVLIVAQSFTSDLARFAQWISNKKVVWDAFYSFYDRDIFGDGSVVPQGFRQRARWRDERQSCRAADLVLLDTEEDIKYFSEEYGIPKEKFKKVLAGADISRIPSREKTGTNKFVIHFHGNYSLLQGVKYVVGAAKILEGCMDIRFNLVGGGQTFVDDKRLAYGYNLKNIKFIEEVDDQKVLDLAEEADICLGVFGNTPRTKRVIPKKVFEAIALRKPVISADTPAMRELFIDRENILFCRIGNHEDLANKILELRNDEALREKIAAAGYQLFQERATPKVI</sequence>
<organism evidence="2 3">
    <name type="scientific">Candidatus Portnoybacteria bacterium CG11_big_fil_rev_8_21_14_0_20_44_10</name>
    <dbReference type="NCBI Taxonomy" id="1974818"/>
    <lineage>
        <taxon>Bacteria</taxon>
        <taxon>Candidatus Portnoyibacteriota</taxon>
    </lineage>
</organism>